<evidence type="ECO:0000256" key="1">
    <source>
        <dbReference type="ARBA" id="ARBA00007074"/>
    </source>
</evidence>
<dbReference type="InterPro" id="IPR000064">
    <property type="entry name" value="NLP_P60_dom"/>
</dbReference>
<gene>
    <name evidence="7" type="ORF">HCK00_04280</name>
</gene>
<dbReference type="InterPro" id="IPR051794">
    <property type="entry name" value="PG_Endopeptidase_C40"/>
</dbReference>
<dbReference type="PROSITE" id="PS51935">
    <property type="entry name" value="NLPC_P60"/>
    <property type="match status" value="1"/>
</dbReference>
<feature type="coiled-coil region" evidence="5">
    <location>
        <begin position="26"/>
        <end position="67"/>
    </location>
</feature>
<organism evidence="7 8">
    <name type="scientific">Streptomyces zingiberis</name>
    <dbReference type="NCBI Taxonomy" id="2053010"/>
    <lineage>
        <taxon>Bacteria</taxon>
        <taxon>Bacillati</taxon>
        <taxon>Actinomycetota</taxon>
        <taxon>Actinomycetes</taxon>
        <taxon>Kitasatosporales</taxon>
        <taxon>Streptomycetaceae</taxon>
        <taxon>Streptomyces</taxon>
    </lineage>
</organism>
<dbReference type="PANTHER" id="PTHR47359">
    <property type="entry name" value="PEPTIDOGLYCAN DL-ENDOPEPTIDASE CWLO"/>
    <property type="match status" value="1"/>
</dbReference>
<dbReference type="InterPro" id="IPR038765">
    <property type="entry name" value="Papain-like_cys_pep_sf"/>
</dbReference>
<keyword evidence="8" id="KW-1185">Reference proteome</keyword>
<evidence type="ECO:0000256" key="4">
    <source>
        <dbReference type="ARBA" id="ARBA00022807"/>
    </source>
</evidence>
<evidence type="ECO:0000313" key="7">
    <source>
        <dbReference type="EMBL" id="NJP99780.1"/>
    </source>
</evidence>
<dbReference type="Pfam" id="PF00877">
    <property type="entry name" value="NLPC_P60"/>
    <property type="match status" value="1"/>
</dbReference>
<keyword evidence="2" id="KW-0645">Protease</keyword>
<evidence type="ECO:0000259" key="6">
    <source>
        <dbReference type="PROSITE" id="PS51935"/>
    </source>
</evidence>
<evidence type="ECO:0000256" key="2">
    <source>
        <dbReference type="ARBA" id="ARBA00022670"/>
    </source>
</evidence>
<evidence type="ECO:0000313" key="8">
    <source>
        <dbReference type="Proteomes" id="UP000695264"/>
    </source>
</evidence>
<name>A0ABX1BPY6_9ACTN</name>
<sequence length="308" mass="32976">MAPATAEPQDGPAEVRAAVGRLHVQAERATERYNAAGERHRRLTAEAERLRDRVAREQDRVNRLRGVIGSLAGAEYRSGGVDPAVRLLLSSDPESYLAKAATLNRIGTHQAAELRSLRRAQAALRAQRTRAAWKVAEAERSRTALRRHQRAVESRLARAERLLAGLTPGQRAEEARAARSLGRPGALGGAPAASRHAAAAVAAARSAVGRPYVWGAGGPSAFDCSGLTQWAYRQAGVAIPRTSQSQRFAGHRVPLSQARPGDLVTYRTDASHVGMYVGGGQVVHAPRPGGRVRYDPVGMLPNATVTRI</sequence>
<dbReference type="SUPFAM" id="SSF54001">
    <property type="entry name" value="Cysteine proteinases"/>
    <property type="match status" value="1"/>
</dbReference>
<keyword evidence="4" id="KW-0788">Thiol protease</keyword>
<comment type="similarity">
    <text evidence="1">Belongs to the peptidase C40 family.</text>
</comment>
<dbReference type="PANTHER" id="PTHR47359:SF3">
    <property type="entry name" value="NLP_P60 DOMAIN-CONTAINING PROTEIN-RELATED"/>
    <property type="match status" value="1"/>
</dbReference>
<keyword evidence="5" id="KW-0175">Coiled coil</keyword>
<reference evidence="7 8" key="1">
    <citation type="submission" date="2020-03" db="EMBL/GenBank/DDBJ databases">
        <title>WGS of actinomycetes isolated from Thailand.</title>
        <authorList>
            <person name="Thawai C."/>
        </authorList>
    </citation>
    <scope>NUCLEOTIDE SEQUENCE [LARGE SCALE GENOMIC DNA]</scope>
    <source>
        <strain evidence="7 8">PLAI 1-29</strain>
    </source>
</reference>
<dbReference type="EMBL" id="JAATEN010000002">
    <property type="protein sequence ID" value="NJP99780.1"/>
    <property type="molecule type" value="Genomic_DNA"/>
</dbReference>
<accession>A0ABX1BPY6</accession>
<comment type="caution">
    <text evidence="7">The sequence shown here is derived from an EMBL/GenBank/DDBJ whole genome shotgun (WGS) entry which is preliminary data.</text>
</comment>
<evidence type="ECO:0000256" key="3">
    <source>
        <dbReference type="ARBA" id="ARBA00022801"/>
    </source>
</evidence>
<dbReference type="Proteomes" id="UP000695264">
    <property type="component" value="Unassembled WGS sequence"/>
</dbReference>
<evidence type="ECO:0000256" key="5">
    <source>
        <dbReference type="SAM" id="Coils"/>
    </source>
</evidence>
<keyword evidence="3" id="KW-0378">Hydrolase</keyword>
<proteinExistence type="inferred from homology"/>
<feature type="domain" description="NlpC/P60" evidence="6">
    <location>
        <begin position="194"/>
        <end position="308"/>
    </location>
</feature>
<dbReference type="Gene3D" id="3.90.1720.10">
    <property type="entry name" value="endopeptidase domain like (from Nostoc punctiforme)"/>
    <property type="match status" value="1"/>
</dbReference>
<protein>
    <recommendedName>
        <fullName evidence="6">NlpC/P60 domain-containing protein</fullName>
    </recommendedName>
</protein>